<dbReference type="InterPro" id="IPR029479">
    <property type="entry name" value="Nitroreductase"/>
</dbReference>
<evidence type="ECO:0000313" key="6">
    <source>
        <dbReference type="Proteomes" id="UP001059934"/>
    </source>
</evidence>
<evidence type="ECO:0000256" key="1">
    <source>
        <dbReference type="ARBA" id="ARBA00022630"/>
    </source>
</evidence>
<keyword evidence="2" id="KW-0288">FMN</keyword>
<dbReference type="Proteomes" id="UP001059934">
    <property type="component" value="Chromosome"/>
</dbReference>
<dbReference type="PANTHER" id="PTHR23026">
    <property type="entry name" value="NADPH NITROREDUCTASE"/>
    <property type="match status" value="1"/>
</dbReference>
<dbReference type="EMBL" id="CP103416">
    <property type="protein sequence ID" value="UVW34293.1"/>
    <property type="molecule type" value="Genomic_DNA"/>
</dbReference>
<evidence type="ECO:0000256" key="3">
    <source>
        <dbReference type="ARBA" id="ARBA00023002"/>
    </source>
</evidence>
<dbReference type="InterPro" id="IPR000415">
    <property type="entry name" value="Nitroreductase-like"/>
</dbReference>
<dbReference type="Pfam" id="PF00881">
    <property type="entry name" value="Nitroreductase"/>
    <property type="match status" value="1"/>
</dbReference>
<organism evidence="5 6">
    <name type="scientific">SAR92 clade bacterium H455</name>
    <dbReference type="NCBI Taxonomy" id="2974818"/>
    <lineage>
        <taxon>Bacteria</taxon>
        <taxon>Pseudomonadati</taxon>
        <taxon>Pseudomonadota</taxon>
        <taxon>Gammaproteobacteria</taxon>
        <taxon>Cellvibrionales</taxon>
        <taxon>Porticoccaceae</taxon>
        <taxon>SAR92 clade</taxon>
    </lineage>
</organism>
<sequence length="223" mass="24760">MADSKGFIPLNFSVQEQQDMEQSAKLFYEQLSTRRSVRDFSDKPIPDSVLEHAILAAGTAPSGANMQPWQFVVVQNPEIKAQIRQAAEKEERELYEHRASDEWLDALAPLGTDANKPFLETAPALIAIFLKKVTIDADGTKHKNYYTSESVGIATGVLVAALHQAGLATLTHTPSPMKFLTEILQRPSHERPFLLLVVGYPAEDALVPNIQRLPLRDIATFLK</sequence>
<dbReference type="SUPFAM" id="SSF55469">
    <property type="entry name" value="FMN-dependent nitroreductase-like"/>
    <property type="match status" value="1"/>
</dbReference>
<protein>
    <submittedName>
        <fullName evidence="5">Nitroreductase family protein</fullName>
    </submittedName>
</protein>
<reference evidence="5" key="1">
    <citation type="submission" date="2022-08" db="EMBL/GenBank/DDBJ databases">
        <title>Catabolic pathway analysis in culturable SAR92 clade bacteria reveals their overlooked roles in DMSP degradation in coastal seas.</title>
        <authorList>
            <person name="He X."/>
            <person name="Zhang X."/>
            <person name="Zhang Y."/>
        </authorList>
    </citation>
    <scope>NUCLEOTIDE SEQUENCE</scope>
    <source>
        <strain evidence="5">H455</strain>
    </source>
</reference>
<name>A0ABY5TKB8_9GAMM</name>
<feature type="domain" description="Nitroreductase" evidence="4">
    <location>
        <begin position="32"/>
        <end position="200"/>
    </location>
</feature>
<gene>
    <name evidence="5" type="ORF">NYF23_09705</name>
</gene>
<dbReference type="InterPro" id="IPR050627">
    <property type="entry name" value="Nitroreductase/BluB"/>
</dbReference>
<keyword evidence="3" id="KW-0560">Oxidoreductase</keyword>
<evidence type="ECO:0000259" key="4">
    <source>
        <dbReference type="Pfam" id="PF00881"/>
    </source>
</evidence>
<accession>A0ABY5TKB8</accession>
<keyword evidence="6" id="KW-1185">Reference proteome</keyword>
<evidence type="ECO:0000256" key="2">
    <source>
        <dbReference type="ARBA" id="ARBA00022643"/>
    </source>
</evidence>
<dbReference type="Gene3D" id="3.40.109.10">
    <property type="entry name" value="NADH Oxidase"/>
    <property type="match status" value="1"/>
</dbReference>
<dbReference type="CDD" id="cd02144">
    <property type="entry name" value="iodotyrosine_dehalogenase"/>
    <property type="match status" value="1"/>
</dbReference>
<dbReference type="PANTHER" id="PTHR23026:SF90">
    <property type="entry name" value="IODOTYROSINE DEIODINASE 1"/>
    <property type="match status" value="1"/>
</dbReference>
<evidence type="ECO:0000313" key="5">
    <source>
        <dbReference type="EMBL" id="UVW34293.1"/>
    </source>
</evidence>
<proteinExistence type="predicted"/>
<keyword evidence="1" id="KW-0285">Flavoprotein</keyword>